<dbReference type="InterPro" id="IPR058240">
    <property type="entry name" value="rSAM_sf"/>
</dbReference>
<dbReference type="SUPFAM" id="SSF102114">
    <property type="entry name" value="Radical SAM enzymes"/>
    <property type="match status" value="1"/>
</dbReference>
<organism evidence="14 15">
    <name type="scientific">Allofournierella massiliensis</name>
    <dbReference type="NCBI Taxonomy" id="1650663"/>
    <lineage>
        <taxon>Bacteria</taxon>
        <taxon>Bacillati</taxon>
        <taxon>Bacillota</taxon>
        <taxon>Clostridia</taxon>
        <taxon>Eubacteriales</taxon>
        <taxon>Oscillospiraceae</taxon>
        <taxon>Allofournierella</taxon>
    </lineage>
</organism>
<reference evidence="14 15" key="1">
    <citation type="submission" date="2023-06" db="EMBL/GenBank/DDBJ databases">
        <title>Identification and characterization of horizontal gene transfer across gut microbiota members of farm animals based on homology search.</title>
        <authorList>
            <person name="Schwarzerova J."/>
            <person name="Nykrynova M."/>
            <person name="Jureckova K."/>
            <person name="Cejkova D."/>
            <person name="Rychlik I."/>
        </authorList>
    </citation>
    <scope>NUCLEOTIDE SEQUENCE [LARGE SCALE GENOMIC DNA]</scope>
    <source>
        <strain evidence="14 15">ET340</strain>
    </source>
</reference>
<keyword evidence="10" id="KW-0501">Molybdenum cofactor biosynthesis</keyword>
<evidence type="ECO:0000256" key="1">
    <source>
        <dbReference type="ARBA" id="ARBA00001966"/>
    </source>
</evidence>
<evidence type="ECO:0000256" key="10">
    <source>
        <dbReference type="ARBA" id="ARBA00023150"/>
    </source>
</evidence>
<dbReference type="GO" id="GO:0061798">
    <property type="term" value="F:GTP 3',8'-cyclase activity"/>
    <property type="evidence" value="ECO:0007669"/>
    <property type="project" value="UniProtKB-EC"/>
</dbReference>
<keyword evidence="15" id="KW-1185">Reference proteome</keyword>
<keyword evidence="11 14" id="KW-0456">Lyase</keyword>
<evidence type="ECO:0000256" key="12">
    <source>
        <dbReference type="ARBA" id="ARBA00048697"/>
    </source>
</evidence>
<dbReference type="InterPro" id="IPR000385">
    <property type="entry name" value="MoaA_NifB_PqqE_Fe-S-bd_CS"/>
</dbReference>
<dbReference type="Proteomes" id="UP001529380">
    <property type="component" value="Unassembled WGS sequence"/>
</dbReference>
<dbReference type="PROSITE" id="PS01305">
    <property type="entry name" value="MOAA_NIFB_PQQE"/>
    <property type="match status" value="1"/>
</dbReference>
<keyword evidence="3" id="KW-0004">4Fe-4S</keyword>
<accession>A0ABT7ULT0</accession>
<comment type="caution">
    <text evidence="14">The sequence shown here is derived from an EMBL/GenBank/DDBJ whole genome shotgun (WGS) entry which is preliminary data.</text>
</comment>
<protein>
    <recommendedName>
        <fullName evidence="2">GTP 3',8-cyclase</fullName>
        <ecNumber evidence="2">4.1.99.22</ecNumber>
    </recommendedName>
</protein>
<dbReference type="InterPro" id="IPR006638">
    <property type="entry name" value="Elp3/MiaA/NifB-like_rSAM"/>
</dbReference>
<dbReference type="Pfam" id="PF04055">
    <property type="entry name" value="Radical_SAM"/>
    <property type="match status" value="1"/>
</dbReference>
<evidence type="ECO:0000256" key="4">
    <source>
        <dbReference type="ARBA" id="ARBA00022691"/>
    </source>
</evidence>
<dbReference type="EC" id="4.1.99.22" evidence="2"/>
<evidence type="ECO:0000313" key="14">
    <source>
        <dbReference type="EMBL" id="MDM8199845.1"/>
    </source>
</evidence>
<dbReference type="PANTHER" id="PTHR22960:SF0">
    <property type="entry name" value="MOLYBDENUM COFACTOR BIOSYNTHESIS PROTEIN 1"/>
    <property type="match status" value="1"/>
</dbReference>
<sequence>MKDRYGRSIDYLRISLTDRCNLRCRYCMPNGADFVPHQEILRYEEILRTARAAISLGICNFKVTGGEPLVRRGAVEFVEQLKNLPGCGQVTLTTNGVLLEELALPLARAGLDAVNVSIDALDPARYAAITGHDVLDKVLRGVRASMAAGIRTKLNCVLLASAEPEVVLLAAMAEKWPLDVRFIELMPIGEGSGGGGLSPERARALLLERWPDLHPVNERRGNGPAHYEASERLRGRIGWIDAVSHRFCDQCNRLRLTSTGQLKPCLCYDASVDLRALLRTGASDEALQAAIARAVEQKPAHHCFDKYDEITEHRRMAQIGG</sequence>
<dbReference type="RefSeq" id="WP_087184103.1">
    <property type="nucleotide sequence ID" value="NZ_JAUDCL010000001.1"/>
</dbReference>
<proteinExistence type="predicted"/>
<dbReference type="PROSITE" id="PS51918">
    <property type="entry name" value="RADICAL_SAM"/>
    <property type="match status" value="1"/>
</dbReference>
<keyword evidence="5" id="KW-0479">Metal-binding</keyword>
<dbReference type="SFLD" id="SFLDG01386">
    <property type="entry name" value="main_SPASM_domain-containing"/>
    <property type="match status" value="1"/>
</dbReference>
<comment type="catalytic activity">
    <reaction evidence="12">
        <text>GTP + AH2 + S-adenosyl-L-methionine = (8S)-3',8-cyclo-7,8-dihydroguanosine 5'-triphosphate + 5'-deoxyadenosine + L-methionine + A + H(+)</text>
        <dbReference type="Rhea" id="RHEA:49576"/>
        <dbReference type="ChEBI" id="CHEBI:13193"/>
        <dbReference type="ChEBI" id="CHEBI:15378"/>
        <dbReference type="ChEBI" id="CHEBI:17319"/>
        <dbReference type="ChEBI" id="CHEBI:17499"/>
        <dbReference type="ChEBI" id="CHEBI:37565"/>
        <dbReference type="ChEBI" id="CHEBI:57844"/>
        <dbReference type="ChEBI" id="CHEBI:59789"/>
        <dbReference type="ChEBI" id="CHEBI:131766"/>
        <dbReference type="EC" id="4.1.99.22"/>
    </reaction>
</comment>
<dbReference type="InterPro" id="IPR050105">
    <property type="entry name" value="MoCo_biosynth_MoaA/MoaC"/>
</dbReference>
<dbReference type="NCBIfam" id="TIGR02666">
    <property type="entry name" value="moaA"/>
    <property type="match status" value="1"/>
</dbReference>
<dbReference type="SFLD" id="SFLDG01067">
    <property type="entry name" value="SPASM/twitch_domain_containing"/>
    <property type="match status" value="1"/>
</dbReference>
<keyword evidence="4" id="KW-0949">S-adenosyl-L-methionine</keyword>
<keyword evidence="7" id="KW-0408">Iron</keyword>
<evidence type="ECO:0000256" key="2">
    <source>
        <dbReference type="ARBA" id="ARBA00012167"/>
    </source>
</evidence>
<dbReference type="PANTHER" id="PTHR22960">
    <property type="entry name" value="MOLYBDOPTERIN COFACTOR SYNTHESIS PROTEIN A"/>
    <property type="match status" value="1"/>
</dbReference>
<dbReference type="EMBL" id="JAUDCL010000001">
    <property type="protein sequence ID" value="MDM8199845.1"/>
    <property type="molecule type" value="Genomic_DNA"/>
</dbReference>
<dbReference type="InterPro" id="IPR040064">
    <property type="entry name" value="MoaA-like"/>
</dbReference>
<evidence type="ECO:0000256" key="7">
    <source>
        <dbReference type="ARBA" id="ARBA00023004"/>
    </source>
</evidence>
<gene>
    <name evidence="14" type="primary">moaA</name>
    <name evidence="14" type="ORF">QUW08_00775</name>
</gene>
<dbReference type="InterPro" id="IPR007197">
    <property type="entry name" value="rSAM"/>
</dbReference>
<evidence type="ECO:0000313" key="15">
    <source>
        <dbReference type="Proteomes" id="UP001529380"/>
    </source>
</evidence>
<dbReference type="CDD" id="cd21117">
    <property type="entry name" value="Twitch_MoaA"/>
    <property type="match status" value="1"/>
</dbReference>
<dbReference type="SFLD" id="SFLDS00029">
    <property type="entry name" value="Radical_SAM"/>
    <property type="match status" value="1"/>
</dbReference>
<name>A0ABT7ULT0_9FIRM</name>
<keyword evidence="8" id="KW-0411">Iron-sulfur</keyword>
<evidence type="ECO:0000256" key="6">
    <source>
        <dbReference type="ARBA" id="ARBA00022741"/>
    </source>
</evidence>
<evidence type="ECO:0000256" key="3">
    <source>
        <dbReference type="ARBA" id="ARBA00022485"/>
    </source>
</evidence>
<evidence type="ECO:0000256" key="5">
    <source>
        <dbReference type="ARBA" id="ARBA00022723"/>
    </source>
</evidence>
<dbReference type="CDD" id="cd01335">
    <property type="entry name" value="Radical_SAM"/>
    <property type="match status" value="1"/>
</dbReference>
<evidence type="ECO:0000259" key="13">
    <source>
        <dbReference type="PROSITE" id="PS51918"/>
    </source>
</evidence>
<dbReference type="InterPro" id="IPR010505">
    <property type="entry name" value="MoaA_twitch"/>
</dbReference>
<evidence type="ECO:0000256" key="9">
    <source>
        <dbReference type="ARBA" id="ARBA00023134"/>
    </source>
</evidence>
<dbReference type="InterPro" id="IPR013483">
    <property type="entry name" value="MoaA"/>
</dbReference>
<keyword evidence="6" id="KW-0547">Nucleotide-binding</keyword>
<evidence type="ECO:0000256" key="8">
    <source>
        <dbReference type="ARBA" id="ARBA00023014"/>
    </source>
</evidence>
<keyword evidence="9" id="KW-0342">GTP-binding</keyword>
<dbReference type="Pfam" id="PF06463">
    <property type="entry name" value="Mob_synth_C"/>
    <property type="match status" value="1"/>
</dbReference>
<dbReference type="Gene3D" id="3.20.20.70">
    <property type="entry name" value="Aldolase class I"/>
    <property type="match status" value="1"/>
</dbReference>
<comment type="cofactor">
    <cofactor evidence="1">
        <name>[4Fe-4S] cluster</name>
        <dbReference type="ChEBI" id="CHEBI:49883"/>
    </cofactor>
</comment>
<dbReference type="SFLD" id="SFLDG01383">
    <property type="entry name" value="cyclic_pyranopterin_phosphate"/>
    <property type="match status" value="1"/>
</dbReference>
<dbReference type="SMART" id="SM00729">
    <property type="entry name" value="Elp3"/>
    <property type="match status" value="1"/>
</dbReference>
<evidence type="ECO:0000256" key="11">
    <source>
        <dbReference type="ARBA" id="ARBA00023239"/>
    </source>
</evidence>
<feature type="domain" description="Radical SAM core" evidence="13">
    <location>
        <begin position="4"/>
        <end position="224"/>
    </location>
</feature>
<dbReference type="InterPro" id="IPR013785">
    <property type="entry name" value="Aldolase_TIM"/>
</dbReference>